<dbReference type="InterPro" id="IPR036754">
    <property type="entry name" value="YbaK/aa-tRNA-synt-asso_dom_sf"/>
</dbReference>
<dbReference type="CDD" id="cd04333">
    <property type="entry name" value="ProX_deacylase"/>
    <property type="match status" value="1"/>
</dbReference>
<evidence type="ECO:0000313" key="2">
    <source>
        <dbReference type="EMBL" id="ATI42297.1"/>
    </source>
</evidence>
<reference evidence="2 3" key="1">
    <citation type="submission" date="2017-05" db="EMBL/GenBank/DDBJ databases">
        <title>Comparative genomic and metabolic analysis of manganese-oxidizing mechanisms in Celeribater manganoxidans DY25T: its adaption to the environment of polymetallic nodule.</title>
        <authorList>
            <person name="Wang X."/>
        </authorList>
    </citation>
    <scope>NUCLEOTIDE SEQUENCE [LARGE SCALE GENOMIC DNA]</scope>
    <source>
        <strain evidence="2 3">DY25</strain>
    </source>
</reference>
<dbReference type="KEGG" id="cmag:CBW24_09925"/>
<keyword evidence="3" id="KW-1185">Reference proteome</keyword>
<feature type="domain" description="YbaK/aminoacyl-tRNA synthetase-associated" evidence="1">
    <location>
        <begin position="27"/>
        <end position="145"/>
    </location>
</feature>
<evidence type="ECO:0000259" key="1">
    <source>
        <dbReference type="Pfam" id="PF04073"/>
    </source>
</evidence>
<dbReference type="Proteomes" id="UP000219050">
    <property type="component" value="Chromosome"/>
</dbReference>
<gene>
    <name evidence="2" type="ORF">CBW24_09925</name>
</gene>
<dbReference type="OrthoDB" id="9798760at2"/>
<dbReference type="EMBL" id="CP021404">
    <property type="protein sequence ID" value="ATI42297.1"/>
    <property type="molecule type" value="Genomic_DNA"/>
</dbReference>
<dbReference type="GO" id="GO:0002161">
    <property type="term" value="F:aminoacyl-tRNA deacylase activity"/>
    <property type="evidence" value="ECO:0007669"/>
    <property type="project" value="InterPro"/>
</dbReference>
<proteinExistence type="predicted"/>
<protein>
    <submittedName>
        <fullName evidence="2">Aminoacyl-tRNA deacylase</fullName>
    </submittedName>
</protein>
<dbReference type="InterPro" id="IPR007214">
    <property type="entry name" value="YbaK/aa-tRNA-synth-assoc-dom"/>
</dbReference>
<dbReference type="SUPFAM" id="SSF55826">
    <property type="entry name" value="YbaK/ProRS associated domain"/>
    <property type="match status" value="1"/>
</dbReference>
<name>A0A291M0A8_9RHOB</name>
<evidence type="ECO:0000313" key="3">
    <source>
        <dbReference type="Proteomes" id="UP000219050"/>
    </source>
</evidence>
<dbReference type="Gene3D" id="3.90.960.10">
    <property type="entry name" value="YbaK/aminoacyl-tRNA synthetase-associated domain"/>
    <property type="match status" value="1"/>
</dbReference>
<dbReference type="AlphaFoldDB" id="A0A291M0A8"/>
<accession>A0A291M0A8</accession>
<dbReference type="Pfam" id="PF04073">
    <property type="entry name" value="tRNA_edit"/>
    <property type="match status" value="1"/>
</dbReference>
<dbReference type="PANTHER" id="PTHR30411:SF1">
    <property type="entry name" value="CYTOPLASMIC PROTEIN"/>
    <property type="match status" value="1"/>
</dbReference>
<organism evidence="2 3">
    <name type="scientific">Pacificitalea manganoxidans</name>
    <dbReference type="NCBI Taxonomy" id="1411902"/>
    <lineage>
        <taxon>Bacteria</taxon>
        <taxon>Pseudomonadati</taxon>
        <taxon>Pseudomonadota</taxon>
        <taxon>Alphaproteobacteria</taxon>
        <taxon>Rhodobacterales</taxon>
        <taxon>Paracoccaceae</taxon>
        <taxon>Pacificitalea</taxon>
    </lineage>
</organism>
<sequence length="161" mass="17104">MSQSLTRVKAALQEAGLRPNVRTCETETRTAAQAAAEAGVEIDRIAKSIIVMGRDTGRLALFITAGGSQVNSTRASACLDEPVALPDADMIRAVTGFAVGGVAPVGHKTPIRAFFDPYLIRFPEIWAAAGTPRHIFAIAPMDLIRVTAATVQDFTAPREDV</sequence>
<dbReference type="RefSeq" id="WP_097373490.1">
    <property type="nucleotide sequence ID" value="NZ_CP021404.1"/>
</dbReference>
<dbReference type="PANTHER" id="PTHR30411">
    <property type="entry name" value="CYTOPLASMIC PROTEIN"/>
    <property type="match status" value="1"/>
</dbReference>